<feature type="region of interest" description="Disordered" evidence="1">
    <location>
        <begin position="1"/>
        <end position="27"/>
    </location>
</feature>
<keyword evidence="3" id="KW-1185">Reference proteome</keyword>
<sequence length="80" mass="8709">MKLPFFGGKKPTTVPATATEGGAGQEQRKVNIVDIGKADEGGKEATLTGYCSLSENLEPCEWTFSRPPNLKEKPLLRILF</sequence>
<gene>
    <name evidence="2" type="ORF">HKI87_09g59630</name>
</gene>
<reference evidence="2 3" key="1">
    <citation type="submission" date="2024-03" db="EMBL/GenBank/DDBJ databases">
        <title>Complete genome sequence of the green alga Chloropicon roscoffensis RCC1871.</title>
        <authorList>
            <person name="Lemieux C."/>
            <person name="Pombert J.-F."/>
            <person name="Otis C."/>
            <person name="Turmel M."/>
        </authorList>
    </citation>
    <scope>NUCLEOTIDE SEQUENCE [LARGE SCALE GENOMIC DNA]</scope>
    <source>
        <strain evidence="2 3">RCC1871</strain>
    </source>
</reference>
<name>A0AAX4PDU7_9CHLO</name>
<evidence type="ECO:0000313" key="3">
    <source>
        <dbReference type="Proteomes" id="UP001472866"/>
    </source>
</evidence>
<dbReference type="Proteomes" id="UP001472866">
    <property type="component" value="Chromosome 09"/>
</dbReference>
<protein>
    <submittedName>
        <fullName evidence="2">Uncharacterized protein</fullName>
    </submittedName>
</protein>
<evidence type="ECO:0000256" key="1">
    <source>
        <dbReference type="SAM" id="MobiDB-lite"/>
    </source>
</evidence>
<accession>A0AAX4PDU7</accession>
<dbReference type="EMBL" id="CP151509">
    <property type="protein sequence ID" value="WZN64407.1"/>
    <property type="molecule type" value="Genomic_DNA"/>
</dbReference>
<dbReference type="AlphaFoldDB" id="A0AAX4PDU7"/>
<organism evidence="2 3">
    <name type="scientific">Chloropicon roscoffensis</name>
    <dbReference type="NCBI Taxonomy" id="1461544"/>
    <lineage>
        <taxon>Eukaryota</taxon>
        <taxon>Viridiplantae</taxon>
        <taxon>Chlorophyta</taxon>
        <taxon>Chloropicophyceae</taxon>
        <taxon>Chloropicales</taxon>
        <taxon>Chloropicaceae</taxon>
        <taxon>Chloropicon</taxon>
    </lineage>
</organism>
<evidence type="ECO:0000313" key="2">
    <source>
        <dbReference type="EMBL" id="WZN64407.1"/>
    </source>
</evidence>
<proteinExistence type="predicted"/>